<gene>
    <name evidence="3" type="ORF">BXYJ_LOCUS8059</name>
</gene>
<sequence>MANVTESVNNRLRNYERDLEKHLRSVVLQLEEQLRNSERTLKQSKAENSALTADEEPIRKEIKKLQKDVGTNQEAGKRVYEKAENDEMAKRKADERLKELREDLQDEILKEKDLRFNLDEVNHQINLVQNQLDSIAWPEKSDVKMMKTILNKASTDVKGMEKEKRIQDAYIERLRRDIEIAENELEQLAVTVRHLKFERDNEKDEFSRLQSKLETFQSGTLRLEDHFGKLMKSLQDNRNKVQLLDKRKRDLSRNTFANKQNDVAYLASKRGAELQRRIARLAEIREKQEQRIIKRTATNNHLRTVVNQLKQKHLVLVERDLEEARKQNKTLKRQCSQTEAEHNQVRSTKQTSLTPNDVQTVSAHFEEIEKLLFYNEFKLKAYTDVLNELNELLKRRKESDNLAGSSLHLSRESGLTVNEGMRRSKSENLDDGVWGKHKKYKGIRDSITELVRKKIALEYRRKRMEEKIVDLRVQHSRVMKDAAILQNEQTTIEKSHDERRTSRLQAQSQSQELPQENGPEDLVNKRIQFAESRLLELNEENKKLDAELRTVLQSCLEYQKKLDGFEAEQNLAEKHAEHLQEIHKLQKRHQSLEKQLWKAQKDMEFAVMRRDYAVNRARTVLGTHNEIRVQRQSKIEKLRTELEEMEHQLRIANSL</sequence>
<keyword evidence="5" id="KW-1185">Reference proteome</keyword>
<dbReference type="WBParaSite" id="BXY_1156800.1">
    <property type="protein sequence ID" value="BXY_1156800.1"/>
    <property type="gene ID" value="BXY_1156800"/>
</dbReference>
<feature type="coiled-coil region" evidence="1">
    <location>
        <begin position="83"/>
        <end position="114"/>
    </location>
</feature>
<feature type="coiled-coil region" evidence="1">
    <location>
        <begin position="5"/>
        <end position="54"/>
    </location>
</feature>
<evidence type="ECO:0000313" key="6">
    <source>
        <dbReference type="WBParaSite" id="BXY_1156800.1"/>
    </source>
</evidence>
<evidence type="ECO:0000313" key="4">
    <source>
        <dbReference type="Proteomes" id="UP000095284"/>
    </source>
</evidence>
<feature type="region of interest" description="Disordered" evidence="2">
    <location>
        <begin position="487"/>
        <end position="519"/>
    </location>
</feature>
<dbReference type="OrthoDB" id="5809352at2759"/>
<feature type="coiled-coil region" evidence="1">
    <location>
        <begin position="628"/>
        <end position="655"/>
    </location>
</feature>
<proteinExistence type="predicted"/>
<feature type="coiled-coil region" evidence="1">
    <location>
        <begin position="164"/>
        <end position="198"/>
    </location>
</feature>
<dbReference type="SMR" id="A0A1I7SEV8"/>
<evidence type="ECO:0000313" key="5">
    <source>
        <dbReference type="Proteomes" id="UP000659654"/>
    </source>
</evidence>
<evidence type="ECO:0000256" key="1">
    <source>
        <dbReference type="SAM" id="Coils"/>
    </source>
</evidence>
<evidence type="ECO:0000313" key="3">
    <source>
        <dbReference type="EMBL" id="CAD5224469.1"/>
    </source>
</evidence>
<accession>A0A1I7SEV8</accession>
<feature type="compositionally biased region" description="Basic and acidic residues" evidence="2">
    <location>
        <begin position="491"/>
        <end position="501"/>
    </location>
</feature>
<dbReference type="Proteomes" id="UP000095284">
    <property type="component" value="Unplaced"/>
</dbReference>
<feature type="region of interest" description="Disordered" evidence="2">
    <location>
        <begin position="332"/>
        <end position="352"/>
    </location>
</feature>
<name>A0A1I7SEV8_BURXY</name>
<reference evidence="3" key="2">
    <citation type="submission" date="2020-09" db="EMBL/GenBank/DDBJ databases">
        <authorList>
            <person name="Kikuchi T."/>
        </authorList>
    </citation>
    <scope>NUCLEOTIDE SEQUENCE</scope>
    <source>
        <strain evidence="3">Ka4C1</strain>
    </source>
</reference>
<evidence type="ECO:0000256" key="2">
    <source>
        <dbReference type="SAM" id="MobiDB-lite"/>
    </source>
</evidence>
<feature type="coiled-coil region" evidence="1">
    <location>
        <begin position="520"/>
        <end position="602"/>
    </location>
</feature>
<protein>
    <submittedName>
        <fullName evidence="3">(pine wood nematode) hypothetical protein</fullName>
    </submittedName>
</protein>
<reference evidence="6" key="1">
    <citation type="submission" date="2016-11" db="UniProtKB">
        <authorList>
            <consortium name="WormBaseParasite"/>
        </authorList>
    </citation>
    <scope>IDENTIFICATION</scope>
</reference>
<dbReference type="Proteomes" id="UP000659654">
    <property type="component" value="Unassembled WGS sequence"/>
</dbReference>
<dbReference type="EMBL" id="CAJFDI010000004">
    <property type="protein sequence ID" value="CAD5224469.1"/>
    <property type="molecule type" value="Genomic_DNA"/>
</dbReference>
<dbReference type="EMBL" id="CAJFCV020000004">
    <property type="protein sequence ID" value="CAG9113232.1"/>
    <property type="molecule type" value="Genomic_DNA"/>
</dbReference>
<dbReference type="AlphaFoldDB" id="A0A1I7SEV8"/>
<feature type="compositionally biased region" description="Polar residues" evidence="2">
    <location>
        <begin position="503"/>
        <end position="514"/>
    </location>
</feature>
<dbReference type="Proteomes" id="UP000582659">
    <property type="component" value="Unassembled WGS sequence"/>
</dbReference>
<organism evidence="4 6">
    <name type="scientific">Bursaphelenchus xylophilus</name>
    <name type="common">Pinewood nematode worm</name>
    <name type="synonym">Aphelenchoides xylophilus</name>
    <dbReference type="NCBI Taxonomy" id="6326"/>
    <lineage>
        <taxon>Eukaryota</taxon>
        <taxon>Metazoa</taxon>
        <taxon>Ecdysozoa</taxon>
        <taxon>Nematoda</taxon>
        <taxon>Chromadorea</taxon>
        <taxon>Rhabditida</taxon>
        <taxon>Tylenchina</taxon>
        <taxon>Tylenchomorpha</taxon>
        <taxon>Aphelenchoidea</taxon>
        <taxon>Aphelenchoididae</taxon>
        <taxon>Bursaphelenchus</taxon>
    </lineage>
</organism>
<keyword evidence="1" id="KW-0175">Coiled coil</keyword>